<dbReference type="AlphaFoldDB" id="A0A9P6Q5U3"/>
<comment type="similarity">
    <text evidence="2">Belongs to the SNU66/SART1 family.</text>
</comment>
<dbReference type="InterPro" id="IPR005011">
    <property type="entry name" value="SNU66/SART1"/>
</dbReference>
<accession>A0A9P6Q5U3</accession>
<evidence type="ECO:0000256" key="6">
    <source>
        <dbReference type="SAM" id="MobiDB-lite"/>
    </source>
</evidence>
<protein>
    <recommendedName>
        <fullName evidence="9">SART-1 protein</fullName>
    </recommendedName>
</protein>
<comment type="subcellular location">
    <subcellularLocation>
        <location evidence="1">Nucleus</location>
    </subcellularLocation>
</comment>
<evidence type="ECO:0008006" key="9">
    <source>
        <dbReference type="Google" id="ProtNLM"/>
    </source>
</evidence>
<evidence type="ECO:0000256" key="2">
    <source>
        <dbReference type="ARBA" id="ARBA00006076"/>
    </source>
</evidence>
<keyword evidence="4" id="KW-0508">mRNA splicing</keyword>
<feature type="region of interest" description="Disordered" evidence="6">
    <location>
        <begin position="292"/>
        <end position="330"/>
    </location>
</feature>
<evidence type="ECO:0000256" key="3">
    <source>
        <dbReference type="ARBA" id="ARBA00022664"/>
    </source>
</evidence>
<evidence type="ECO:0000256" key="5">
    <source>
        <dbReference type="ARBA" id="ARBA00023242"/>
    </source>
</evidence>
<keyword evidence="3" id="KW-0507">mRNA processing</keyword>
<dbReference type="GO" id="GO:0000481">
    <property type="term" value="P:maturation of 5S rRNA"/>
    <property type="evidence" value="ECO:0007669"/>
    <property type="project" value="TreeGrafter"/>
</dbReference>
<feature type="compositionally biased region" description="Basic and acidic residues" evidence="6">
    <location>
        <begin position="454"/>
        <end position="464"/>
    </location>
</feature>
<evidence type="ECO:0000313" key="7">
    <source>
        <dbReference type="EMBL" id="KAG0259102.1"/>
    </source>
</evidence>
<comment type="caution">
    <text evidence="7">The sequence shown here is derived from an EMBL/GenBank/DDBJ whole genome shotgun (WGS) entry which is preliminary data.</text>
</comment>
<dbReference type="GO" id="GO:0045292">
    <property type="term" value="P:mRNA cis splicing, via spliceosome"/>
    <property type="evidence" value="ECO:0007669"/>
    <property type="project" value="TreeGrafter"/>
</dbReference>
<dbReference type="EMBL" id="JAAAJA010000196">
    <property type="protein sequence ID" value="KAG0259102.1"/>
    <property type="molecule type" value="Genomic_DNA"/>
</dbReference>
<dbReference type="PANTHER" id="PTHR14152:SF5">
    <property type="entry name" value="U4_U6.U5 TRI-SNRNP-ASSOCIATED PROTEIN 1"/>
    <property type="match status" value="1"/>
</dbReference>
<feature type="region of interest" description="Disordered" evidence="6">
    <location>
        <begin position="699"/>
        <end position="771"/>
    </location>
</feature>
<dbReference type="Proteomes" id="UP000726737">
    <property type="component" value="Unassembled WGS sequence"/>
</dbReference>
<evidence type="ECO:0000256" key="4">
    <source>
        <dbReference type="ARBA" id="ARBA00023187"/>
    </source>
</evidence>
<keyword evidence="8" id="KW-1185">Reference proteome</keyword>
<feature type="compositionally biased region" description="Basic and acidic residues" evidence="6">
    <location>
        <begin position="37"/>
        <end position="56"/>
    </location>
</feature>
<feature type="compositionally biased region" description="Polar residues" evidence="6">
    <location>
        <begin position="715"/>
        <end position="733"/>
    </location>
</feature>
<sequence length="771" mass="86351">MSEVSASIEETNRIRLSLGLKPLKLGVESSSAQIAEDNLKRQREEESKKARDEAIKKKIAKSKNKRELTRVIAGKGLGEASDEEDTDDVYKWTMKSRNKEKERQIAEAARREKELQEMDESYQAADYDEDQLSGLRVGHDMSDFAEGEERILTLKDSTILENEEEGDELINIQMSEKQRLDKNLENLKKKNKPVYSGFDDDEFVLGKKKNILSQYDEVLGVESGNEGFVIGKMKRPQAGRADGSTSAQRQGGLSAKEVMNQKLKESAIALTYNKTQQAHDYYTKDEAEITFKKSKKKKKSRARKSGNWEEEQDQDDNAMEVEKPEPVDISELNFVDDEDLQESLARARRVATKKNIKKLTPEQIAKNRKFTENKAMEMDEDTSQRGGLVISDVSEFVANLSSSAVQIPSARPTPTEKAASETPTEDDKATPNAAPEPMKEDSDMEDNKEDEAMESSRSRTRAESEDVEEQDVAMEATNGEDQSKTESVLVDEPLVSRGLGSTLALLKRQGVYETGSEEQAERAKSLTEKAKWLADARLRESKLAREMARDKARDKEKVRDKNYSIRDRERDREYENQRREQQLLDEREARMKNYKPVVNLEYIDDSGNRLSTKEAYRQLSHAFHGKTSGKMKTEKRMKKLDDEKRLMGMSSTDTPLNMVTAFQERQKASGSAHIVLAVGNRNAVPSSLTSTAFGGTTSTLASGSGSSSTSASTAKTHQSTFAAPNQPSQTPLSVSGVHAPNREKVAFGLKRKAEPTPGTNTDESATKKSRS</sequence>
<gene>
    <name evidence="7" type="ORF">BG011_002839</name>
</gene>
<keyword evidence="5" id="KW-0539">Nucleus</keyword>
<dbReference type="OrthoDB" id="5583at2759"/>
<evidence type="ECO:0000256" key="1">
    <source>
        <dbReference type="ARBA" id="ARBA00004123"/>
    </source>
</evidence>
<feature type="region of interest" description="Disordered" evidence="6">
    <location>
        <begin position="235"/>
        <end position="254"/>
    </location>
</feature>
<dbReference type="Pfam" id="PF03343">
    <property type="entry name" value="SART-1"/>
    <property type="match status" value="1"/>
</dbReference>
<evidence type="ECO:0000313" key="8">
    <source>
        <dbReference type="Proteomes" id="UP000726737"/>
    </source>
</evidence>
<dbReference type="InterPro" id="IPR045347">
    <property type="entry name" value="HIND"/>
</dbReference>
<dbReference type="GO" id="GO:0046540">
    <property type="term" value="C:U4/U6 x U5 tri-snRNP complex"/>
    <property type="evidence" value="ECO:0007669"/>
    <property type="project" value="InterPro"/>
</dbReference>
<feature type="region of interest" description="Disordered" evidence="6">
    <location>
        <begin position="403"/>
        <end position="491"/>
    </location>
</feature>
<feature type="region of interest" description="Disordered" evidence="6">
    <location>
        <begin position="355"/>
        <end position="386"/>
    </location>
</feature>
<name>A0A9P6Q5U3_9FUNG</name>
<feature type="region of interest" description="Disordered" evidence="6">
    <location>
        <begin position="544"/>
        <end position="579"/>
    </location>
</feature>
<feature type="compositionally biased region" description="Low complexity" evidence="6">
    <location>
        <begin position="699"/>
        <end position="714"/>
    </location>
</feature>
<feature type="compositionally biased region" description="Acidic residues" evidence="6">
    <location>
        <begin position="308"/>
        <end position="319"/>
    </location>
</feature>
<organism evidence="7 8">
    <name type="scientific">Mortierella polycephala</name>
    <dbReference type="NCBI Taxonomy" id="41804"/>
    <lineage>
        <taxon>Eukaryota</taxon>
        <taxon>Fungi</taxon>
        <taxon>Fungi incertae sedis</taxon>
        <taxon>Mucoromycota</taxon>
        <taxon>Mortierellomycotina</taxon>
        <taxon>Mortierellomycetes</taxon>
        <taxon>Mortierellales</taxon>
        <taxon>Mortierellaceae</taxon>
        <taxon>Mortierella</taxon>
    </lineage>
</organism>
<feature type="compositionally biased region" description="Basic residues" evidence="6">
    <location>
        <begin position="292"/>
        <end position="304"/>
    </location>
</feature>
<feature type="compositionally biased region" description="Acidic residues" evidence="6">
    <location>
        <begin position="442"/>
        <end position="453"/>
    </location>
</feature>
<feature type="region of interest" description="Disordered" evidence="6">
    <location>
        <begin position="31"/>
        <end position="64"/>
    </location>
</feature>
<dbReference type="PANTHER" id="PTHR14152">
    <property type="entry name" value="SQUAMOUS CELL CARCINOMA ANTIGEN RECOGNISED BY CYTOTOXIC T LYMPHOCYTES"/>
    <property type="match status" value="1"/>
</dbReference>
<reference evidence="7" key="1">
    <citation type="journal article" date="2020" name="Fungal Divers.">
        <title>Resolving the Mortierellaceae phylogeny through synthesis of multi-gene phylogenetics and phylogenomics.</title>
        <authorList>
            <person name="Vandepol N."/>
            <person name="Liber J."/>
            <person name="Desiro A."/>
            <person name="Na H."/>
            <person name="Kennedy M."/>
            <person name="Barry K."/>
            <person name="Grigoriev I.V."/>
            <person name="Miller A.N."/>
            <person name="O'Donnell K."/>
            <person name="Stajich J.E."/>
            <person name="Bonito G."/>
        </authorList>
    </citation>
    <scope>NUCLEOTIDE SEQUENCE</scope>
    <source>
        <strain evidence="7">KOD948</strain>
    </source>
</reference>
<dbReference type="Pfam" id="PF19252">
    <property type="entry name" value="HIND"/>
    <property type="match status" value="1"/>
</dbReference>
<proteinExistence type="inferred from homology"/>